<dbReference type="InterPro" id="IPR000515">
    <property type="entry name" value="MetI-like"/>
</dbReference>
<comment type="subcellular location">
    <subcellularLocation>
        <location evidence="1 9">Cell membrane</location>
        <topology evidence="1 9">Multi-pass membrane protein</topology>
    </subcellularLocation>
</comment>
<dbReference type="InterPro" id="IPR035906">
    <property type="entry name" value="MetI-like_sf"/>
</dbReference>
<protein>
    <submittedName>
        <fullName evidence="11">Peptide/nickel transport system permease protein</fullName>
    </submittedName>
</protein>
<organism evidence="11 12">
    <name type="scientific">Paracoccus saliphilus</name>
    <dbReference type="NCBI Taxonomy" id="405559"/>
    <lineage>
        <taxon>Bacteria</taxon>
        <taxon>Pseudomonadati</taxon>
        <taxon>Pseudomonadota</taxon>
        <taxon>Alphaproteobacteria</taxon>
        <taxon>Rhodobacterales</taxon>
        <taxon>Paracoccaceae</taxon>
        <taxon>Paracoccus</taxon>
    </lineage>
</organism>
<evidence type="ECO:0000256" key="1">
    <source>
        <dbReference type="ARBA" id="ARBA00004651"/>
    </source>
</evidence>
<feature type="transmembrane region" description="Helical" evidence="9">
    <location>
        <begin position="25"/>
        <end position="50"/>
    </location>
</feature>
<dbReference type="PANTHER" id="PTHR43386:SF1">
    <property type="entry name" value="D,D-DIPEPTIDE TRANSPORT SYSTEM PERMEASE PROTEIN DDPC-RELATED"/>
    <property type="match status" value="1"/>
</dbReference>
<dbReference type="Proteomes" id="UP000186216">
    <property type="component" value="Unassembled WGS sequence"/>
</dbReference>
<comment type="caution">
    <text evidence="11">The sequence shown here is derived from an EMBL/GenBank/DDBJ whole genome shotgun (WGS) entry which is preliminary data.</text>
</comment>
<sequence length="297" mass="32644">MPTLTPASVDREPIRKRYNPVLRPGGYPVIPIALLLIVLVIPALLSTWIAPYGPEETNLRARLLPPVFFGGTWEYPFGTDRLGRDILSRTMHGAWYALSISAVGIFVGVVIGSFLGLIAGYARGWAETIIMRLVDISLALPAMLLALALAALSGPSFQSVIIVVAFVLWAYFARQVRAEVMTLRERDFVARAVVAGTSHLAILRRHILPNVLNTIVVLATLQVGIVITLEASLSFLGIGIPRPTPTWGLLVSDGRQLLTSAWWISFFPGLAILLTVLSVNVFGDWLRDRFDPKLRDR</sequence>
<evidence type="ECO:0000313" key="11">
    <source>
        <dbReference type="EMBL" id="SIT12364.1"/>
    </source>
</evidence>
<keyword evidence="6" id="KW-0653">Protein transport</keyword>
<dbReference type="GO" id="GO:0015031">
    <property type="term" value="P:protein transport"/>
    <property type="evidence" value="ECO:0007669"/>
    <property type="project" value="UniProtKB-KW"/>
</dbReference>
<feature type="transmembrane region" description="Helical" evidence="9">
    <location>
        <begin position="211"/>
        <end position="240"/>
    </location>
</feature>
<feature type="transmembrane region" description="Helical" evidence="9">
    <location>
        <begin position="260"/>
        <end position="283"/>
    </location>
</feature>
<evidence type="ECO:0000256" key="4">
    <source>
        <dbReference type="ARBA" id="ARBA00022692"/>
    </source>
</evidence>
<dbReference type="PROSITE" id="PS50928">
    <property type="entry name" value="ABC_TM1"/>
    <property type="match status" value="1"/>
</dbReference>
<dbReference type="RefSeq" id="WP_076528299.1">
    <property type="nucleotide sequence ID" value="NZ_CP067140.1"/>
</dbReference>
<keyword evidence="5" id="KW-0571">Peptide transport</keyword>
<dbReference type="GO" id="GO:0015833">
    <property type="term" value="P:peptide transport"/>
    <property type="evidence" value="ECO:0007669"/>
    <property type="project" value="UniProtKB-KW"/>
</dbReference>
<evidence type="ECO:0000256" key="9">
    <source>
        <dbReference type="RuleBase" id="RU363032"/>
    </source>
</evidence>
<dbReference type="Gene3D" id="1.10.3720.10">
    <property type="entry name" value="MetI-like"/>
    <property type="match status" value="1"/>
</dbReference>
<dbReference type="GO" id="GO:0005886">
    <property type="term" value="C:plasma membrane"/>
    <property type="evidence" value="ECO:0007669"/>
    <property type="project" value="UniProtKB-SubCell"/>
</dbReference>
<evidence type="ECO:0000259" key="10">
    <source>
        <dbReference type="PROSITE" id="PS50928"/>
    </source>
</evidence>
<dbReference type="EMBL" id="FTOU01000021">
    <property type="protein sequence ID" value="SIT12364.1"/>
    <property type="molecule type" value="Genomic_DNA"/>
</dbReference>
<dbReference type="GO" id="GO:0055085">
    <property type="term" value="P:transmembrane transport"/>
    <property type="evidence" value="ECO:0007669"/>
    <property type="project" value="InterPro"/>
</dbReference>
<evidence type="ECO:0000256" key="8">
    <source>
        <dbReference type="ARBA" id="ARBA00023136"/>
    </source>
</evidence>
<evidence type="ECO:0000256" key="3">
    <source>
        <dbReference type="ARBA" id="ARBA00022475"/>
    </source>
</evidence>
<gene>
    <name evidence="11" type="ORF">SAMN05421772_12125</name>
</gene>
<dbReference type="CDD" id="cd06261">
    <property type="entry name" value="TM_PBP2"/>
    <property type="match status" value="1"/>
</dbReference>
<keyword evidence="2 9" id="KW-0813">Transport</keyword>
<dbReference type="Pfam" id="PF00528">
    <property type="entry name" value="BPD_transp_1"/>
    <property type="match status" value="1"/>
</dbReference>
<dbReference type="SUPFAM" id="SSF161098">
    <property type="entry name" value="MetI-like"/>
    <property type="match status" value="1"/>
</dbReference>
<dbReference type="PANTHER" id="PTHR43386">
    <property type="entry name" value="OLIGOPEPTIDE TRANSPORT SYSTEM PERMEASE PROTEIN APPC"/>
    <property type="match status" value="1"/>
</dbReference>
<keyword evidence="3" id="KW-1003">Cell membrane</keyword>
<evidence type="ECO:0000256" key="7">
    <source>
        <dbReference type="ARBA" id="ARBA00022989"/>
    </source>
</evidence>
<evidence type="ECO:0000256" key="2">
    <source>
        <dbReference type="ARBA" id="ARBA00022448"/>
    </source>
</evidence>
<keyword evidence="4 9" id="KW-0812">Transmembrane</keyword>
<keyword evidence="8 9" id="KW-0472">Membrane</keyword>
<evidence type="ECO:0000313" key="12">
    <source>
        <dbReference type="Proteomes" id="UP000186216"/>
    </source>
</evidence>
<proteinExistence type="inferred from homology"/>
<dbReference type="InterPro" id="IPR050366">
    <property type="entry name" value="BP-dependent_transpt_permease"/>
</dbReference>
<feature type="transmembrane region" description="Helical" evidence="9">
    <location>
        <begin position="157"/>
        <end position="174"/>
    </location>
</feature>
<comment type="similarity">
    <text evidence="9">Belongs to the binding-protein-dependent transport system permease family.</text>
</comment>
<reference evidence="11 12" key="1">
    <citation type="submission" date="2017-01" db="EMBL/GenBank/DDBJ databases">
        <authorList>
            <person name="Varghese N."/>
            <person name="Submissions S."/>
        </authorList>
    </citation>
    <scope>NUCLEOTIDE SEQUENCE [LARGE SCALE GENOMIC DNA]</scope>
    <source>
        <strain evidence="11 12">DSM 18447</strain>
    </source>
</reference>
<feature type="transmembrane region" description="Helical" evidence="9">
    <location>
        <begin position="94"/>
        <end position="121"/>
    </location>
</feature>
<evidence type="ECO:0000256" key="6">
    <source>
        <dbReference type="ARBA" id="ARBA00022927"/>
    </source>
</evidence>
<evidence type="ECO:0000256" key="5">
    <source>
        <dbReference type="ARBA" id="ARBA00022856"/>
    </source>
</evidence>
<dbReference type="AlphaFoldDB" id="A0AA45W7U8"/>
<keyword evidence="7 9" id="KW-1133">Transmembrane helix</keyword>
<name>A0AA45W7U8_9RHOB</name>
<accession>A0AA45W7U8</accession>
<feature type="transmembrane region" description="Helical" evidence="9">
    <location>
        <begin position="133"/>
        <end position="151"/>
    </location>
</feature>
<feature type="domain" description="ABC transmembrane type-1" evidence="10">
    <location>
        <begin position="94"/>
        <end position="283"/>
    </location>
</feature>